<keyword evidence="2" id="KW-1185">Reference proteome</keyword>
<comment type="caution">
    <text evidence="1">The sequence shown here is derived from an EMBL/GenBank/DDBJ whole genome shotgun (WGS) entry which is preliminary data.</text>
</comment>
<sequence length="89" mass="10675">MVKLLGDKGIMTLENKIHFLSNIFQVDFSSIRKNLPESEWDEDCFLVDKRSLMDEVYESRMFRIDDFPKTIPIKGRHSQLEFSFTKKKW</sequence>
<dbReference type="GO" id="GO:0016787">
    <property type="term" value="F:hydrolase activity"/>
    <property type="evidence" value="ECO:0007669"/>
    <property type="project" value="UniProtKB-KW"/>
</dbReference>
<dbReference type="EMBL" id="BALG01000256">
    <property type="protein sequence ID" value="GAC43837.1"/>
    <property type="molecule type" value="Genomic_DNA"/>
</dbReference>
<evidence type="ECO:0000313" key="2">
    <source>
        <dbReference type="Proteomes" id="UP000029453"/>
    </source>
</evidence>
<organism evidence="1 2">
    <name type="scientific">Paenibacillus popilliae ATCC 14706</name>
    <dbReference type="NCBI Taxonomy" id="1212764"/>
    <lineage>
        <taxon>Bacteria</taxon>
        <taxon>Bacillati</taxon>
        <taxon>Bacillota</taxon>
        <taxon>Bacilli</taxon>
        <taxon>Bacillales</taxon>
        <taxon>Paenibacillaceae</taxon>
        <taxon>Paenibacillus</taxon>
    </lineage>
</organism>
<evidence type="ECO:0000313" key="1">
    <source>
        <dbReference type="EMBL" id="GAC43837.1"/>
    </source>
</evidence>
<accession>M9LCI9</accession>
<name>M9LCI9_PAEPP</name>
<reference evidence="1 2" key="1">
    <citation type="submission" date="2012-10" db="EMBL/GenBank/DDBJ databases">
        <title>Draft Genome Sequence of Paenibacillus popilliae ATCC 14706T.</title>
        <authorList>
            <person name="Iiyama K."/>
            <person name="Mori K."/>
            <person name="Mon H."/>
            <person name="Chieda Y."/>
            <person name="Lee J.M."/>
            <person name="Kusakabe T."/>
            <person name="Tashiro K."/>
            <person name="Asano S."/>
            <person name="Yasunaga-Aoki C."/>
            <person name="Shimizu S."/>
        </authorList>
    </citation>
    <scope>NUCLEOTIDE SEQUENCE [LARGE SCALE GENOMIC DNA]</scope>
    <source>
        <strain evidence="1 2">ATCC 14706</strain>
    </source>
</reference>
<gene>
    <name evidence="1" type="ORF">PPOP_3237</name>
</gene>
<keyword evidence="1" id="KW-0378">Hydrolase</keyword>
<dbReference type="AlphaFoldDB" id="M9LCI9"/>
<dbReference type="Proteomes" id="UP000029453">
    <property type="component" value="Unassembled WGS sequence"/>
</dbReference>
<protein>
    <submittedName>
        <fullName evidence="1">Predicted hydrolase</fullName>
    </submittedName>
</protein>
<proteinExistence type="predicted"/>